<dbReference type="EMBL" id="SPKJ01000118">
    <property type="protein sequence ID" value="MYZ50071.1"/>
    <property type="molecule type" value="Genomic_DNA"/>
</dbReference>
<organism evidence="6 7">
    <name type="scientific">Propylenella binzhouense</name>
    <dbReference type="NCBI Taxonomy" id="2555902"/>
    <lineage>
        <taxon>Bacteria</taxon>
        <taxon>Pseudomonadati</taxon>
        <taxon>Pseudomonadota</taxon>
        <taxon>Alphaproteobacteria</taxon>
        <taxon>Hyphomicrobiales</taxon>
        <taxon>Propylenellaceae</taxon>
        <taxon>Propylenella</taxon>
    </lineage>
</organism>
<protein>
    <submittedName>
        <fullName evidence="6">Peptidase P60</fullName>
    </submittedName>
</protein>
<dbReference type="Gene3D" id="3.90.1720.10">
    <property type="entry name" value="endopeptidase domain like (from Nostoc punctiforme)"/>
    <property type="match status" value="1"/>
</dbReference>
<reference evidence="6" key="1">
    <citation type="submission" date="2019-03" db="EMBL/GenBank/DDBJ databases">
        <title>Afifella sp. nov., isolated from activated sludge.</title>
        <authorList>
            <person name="Li Q."/>
            <person name="Liu Y."/>
        </authorList>
    </citation>
    <scope>NUCLEOTIDE SEQUENCE</scope>
    <source>
        <strain evidence="6">L72</strain>
    </source>
</reference>
<dbReference type="PANTHER" id="PTHR47359">
    <property type="entry name" value="PEPTIDOGLYCAN DL-ENDOPEPTIDASE CWLO"/>
    <property type="match status" value="1"/>
</dbReference>
<gene>
    <name evidence="6" type="ORF">E4O86_20400</name>
</gene>
<evidence type="ECO:0000259" key="5">
    <source>
        <dbReference type="PROSITE" id="PS51935"/>
    </source>
</evidence>
<dbReference type="OrthoDB" id="9813368at2"/>
<dbReference type="InterPro" id="IPR041382">
    <property type="entry name" value="SH3_16"/>
</dbReference>
<evidence type="ECO:0000256" key="2">
    <source>
        <dbReference type="ARBA" id="ARBA00022670"/>
    </source>
</evidence>
<dbReference type="GO" id="GO:0008234">
    <property type="term" value="F:cysteine-type peptidase activity"/>
    <property type="evidence" value="ECO:0007669"/>
    <property type="project" value="UniProtKB-KW"/>
</dbReference>
<accession>A0A964T7P7</accession>
<dbReference type="InterPro" id="IPR000064">
    <property type="entry name" value="NLP_P60_dom"/>
</dbReference>
<evidence type="ECO:0000256" key="1">
    <source>
        <dbReference type="ARBA" id="ARBA00007074"/>
    </source>
</evidence>
<dbReference type="AlphaFoldDB" id="A0A964T7P7"/>
<evidence type="ECO:0000256" key="3">
    <source>
        <dbReference type="ARBA" id="ARBA00022801"/>
    </source>
</evidence>
<dbReference type="Pfam" id="PF18348">
    <property type="entry name" value="SH3_16"/>
    <property type="match status" value="1"/>
</dbReference>
<dbReference type="Gene3D" id="2.30.30.40">
    <property type="entry name" value="SH3 Domains"/>
    <property type="match status" value="1"/>
</dbReference>
<feature type="domain" description="NlpC/P60" evidence="5">
    <location>
        <begin position="125"/>
        <end position="251"/>
    </location>
</feature>
<evidence type="ECO:0000256" key="4">
    <source>
        <dbReference type="ARBA" id="ARBA00022807"/>
    </source>
</evidence>
<evidence type="ECO:0000313" key="7">
    <source>
        <dbReference type="Proteomes" id="UP000773614"/>
    </source>
</evidence>
<comment type="caution">
    <text evidence="6">The sequence shown here is derived from an EMBL/GenBank/DDBJ whole genome shotgun (WGS) entry which is preliminary data.</text>
</comment>
<dbReference type="Proteomes" id="UP000773614">
    <property type="component" value="Unassembled WGS sequence"/>
</dbReference>
<evidence type="ECO:0000313" key="6">
    <source>
        <dbReference type="EMBL" id="MYZ50071.1"/>
    </source>
</evidence>
<dbReference type="InterPro" id="IPR051794">
    <property type="entry name" value="PG_Endopeptidase_C40"/>
</dbReference>
<dbReference type="SUPFAM" id="SSF54001">
    <property type="entry name" value="Cysteine proteinases"/>
    <property type="match status" value="1"/>
</dbReference>
<keyword evidence="2" id="KW-0645">Protease</keyword>
<sequence length="255" mass="26663">APVTALRDAPRPDAARLTEALRGETVRVFDRDAEGWAWGQLAADGYVGWLALDDLDAQAPAPTHRVAAVRTLLFAGPDIKSAPLAGLPLGAAVALRGESEDRNARYGLVAPAGAIVMQHLRPLGAAWETDFVAVAERFLGVPYLWGGKTSLGLDCSGLVQVALAAAGVAAPRDTDMQAAETGLPLPLAPDPTPLRRGDLVFWRGHVGIMQDGERLLHANAHHMAVASEPLREAAARLAAKGSAVIALRRPAAGAQ</sequence>
<dbReference type="SUPFAM" id="SSF82057">
    <property type="entry name" value="Prokaryotic SH3-related domain"/>
    <property type="match status" value="1"/>
</dbReference>
<keyword evidence="7" id="KW-1185">Reference proteome</keyword>
<dbReference type="Pfam" id="PF00877">
    <property type="entry name" value="NLPC_P60"/>
    <property type="match status" value="1"/>
</dbReference>
<proteinExistence type="inferred from homology"/>
<dbReference type="PROSITE" id="PS51935">
    <property type="entry name" value="NLPC_P60"/>
    <property type="match status" value="1"/>
</dbReference>
<feature type="non-terminal residue" evidence="6">
    <location>
        <position position="1"/>
    </location>
</feature>
<dbReference type="GO" id="GO:0006508">
    <property type="term" value="P:proteolysis"/>
    <property type="evidence" value="ECO:0007669"/>
    <property type="project" value="UniProtKB-KW"/>
</dbReference>
<keyword evidence="3" id="KW-0378">Hydrolase</keyword>
<name>A0A964T7P7_9HYPH</name>
<dbReference type="InterPro" id="IPR038765">
    <property type="entry name" value="Papain-like_cys_pep_sf"/>
</dbReference>
<dbReference type="RefSeq" id="WP_161142402.1">
    <property type="nucleotide sequence ID" value="NZ_SPKJ01000118.1"/>
</dbReference>
<keyword evidence="4" id="KW-0788">Thiol protease</keyword>
<dbReference type="PANTHER" id="PTHR47359:SF3">
    <property type="entry name" value="NLP_P60 DOMAIN-CONTAINING PROTEIN-RELATED"/>
    <property type="match status" value="1"/>
</dbReference>
<comment type="similarity">
    <text evidence="1">Belongs to the peptidase C40 family.</text>
</comment>